<gene>
    <name evidence="1" type="ORF">DO374_10295</name>
</gene>
<dbReference type="AlphaFoldDB" id="A0A5U0QM82"/>
<comment type="caution">
    <text evidence="1">The sequence shown here is derived from an EMBL/GenBank/DDBJ whole genome shotgun (WGS) entry which is preliminary data.</text>
</comment>
<dbReference type="SUPFAM" id="SSF52540">
    <property type="entry name" value="P-loop containing nucleoside triphosphate hydrolases"/>
    <property type="match status" value="1"/>
</dbReference>
<dbReference type="InterPro" id="IPR027417">
    <property type="entry name" value="P-loop_NTPase"/>
</dbReference>
<reference evidence="1" key="1">
    <citation type="submission" date="2018-06" db="EMBL/GenBank/DDBJ databases">
        <authorList>
            <consortium name="PulseNet: The National Subtyping Network for Foodborne Disease Surveillance"/>
            <person name="Tarr C.L."/>
            <person name="Trees E."/>
            <person name="Katz L.S."/>
            <person name="Carleton-Romer H.A."/>
            <person name="Stroika S."/>
            <person name="Kucerova Z."/>
            <person name="Roache K.F."/>
            <person name="Sabol A.L."/>
            <person name="Besser J."/>
            <person name="Gerner-Smidt P."/>
        </authorList>
    </citation>
    <scope>NUCLEOTIDE SEQUENCE</scope>
    <source>
        <strain evidence="1">PNUSAS037973</strain>
    </source>
</reference>
<sequence length="251" mass="27982">MTTTLNPTITITVSGPTGSGKSRVLAVIADVLKLIHSDCIIDAPDVKAEKEMSGNDHTAWHKPRIGTIFKLEEINQPINTGRCIYHEVATTINKLAGVQENSAKTEAETRKKIQAAITTDDLLDRPVPVHIQTLMSKLGISFEEYQETDLQPVVDLINWALTTPTVPERRQQPDKKGNEYSSRNQNCFSGVVNKNEQNAPQTALLTPEDIIRQAAESLIAILDCHKQQQIHRVELTEKIRKEILNLHNKLG</sequence>
<protein>
    <submittedName>
        <fullName evidence="1">Uncharacterized protein</fullName>
    </submittedName>
</protein>
<evidence type="ECO:0000313" key="1">
    <source>
        <dbReference type="EMBL" id="EBO4964987.1"/>
    </source>
</evidence>
<dbReference type="EMBL" id="AAGIRW010000033">
    <property type="protein sequence ID" value="EBO4964987.1"/>
    <property type="molecule type" value="Genomic_DNA"/>
</dbReference>
<name>A0A5U0QM82_SALER</name>
<proteinExistence type="predicted"/>
<accession>A0A5U0QM82</accession>
<organism evidence="1">
    <name type="scientific">Salmonella enterica</name>
    <name type="common">Salmonella choleraesuis</name>
    <dbReference type="NCBI Taxonomy" id="28901"/>
    <lineage>
        <taxon>Bacteria</taxon>
        <taxon>Pseudomonadati</taxon>
        <taxon>Pseudomonadota</taxon>
        <taxon>Gammaproteobacteria</taxon>
        <taxon>Enterobacterales</taxon>
        <taxon>Enterobacteriaceae</taxon>
        <taxon>Salmonella</taxon>
    </lineage>
</organism>